<dbReference type="eggNOG" id="ENOG502SAW1">
    <property type="taxonomic scope" value="Eukaryota"/>
</dbReference>
<dbReference type="PANTHER" id="PTHR13318">
    <property type="entry name" value="PARTNER OF PAIRED, ISOFORM B-RELATED"/>
    <property type="match status" value="1"/>
</dbReference>
<accession>G4TT53</accession>
<organism evidence="3 4">
    <name type="scientific">Serendipita indica (strain DSM 11827)</name>
    <name type="common">Root endophyte fungus</name>
    <name type="synonym">Piriformospora indica</name>
    <dbReference type="NCBI Taxonomy" id="1109443"/>
    <lineage>
        <taxon>Eukaryota</taxon>
        <taxon>Fungi</taxon>
        <taxon>Dikarya</taxon>
        <taxon>Basidiomycota</taxon>
        <taxon>Agaricomycotina</taxon>
        <taxon>Agaricomycetes</taxon>
        <taxon>Sebacinales</taxon>
        <taxon>Serendipitaceae</taxon>
        <taxon>Serendipita</taxon>
    </lineage>
</organism>
<proteinExistence type="predicted"/>
<dbReference type="InterPro" id="IPR032675">
    <property type="entry name" value="LRR_dom_sf"/>
</dbReference>
<comment type="caution">
    <text evidence="3">The sequence shown here is derived from an EMBL/GenBank/DDBJ whole genome shotgun (WGS) entry which is preliminary data.</text>
</comment>
<dbReference type="PANTHER" id="PTHR13318:SF190">
    <property type="entry name" value="PARTNER OF PAIRED, ISOFORM B"/>
    <property type="match status" value="1"/>
</dbReference>
<dbReference type="InterPro" id="IPR055411">
    <property type="entry name" value="LRR_FXL15/At3g58940/PEG3-like"/>
</dbReference>
<evidence type="ECO:0000259" key="2">
    <source>
        <dbReference type="Pfam" id="PF24758"/>
    </source>
</evidence>
<evidence type="ECO:0000313" key="3">
    <source>
        <dbReference type="EMBL" id="CCA74496.1"/>
    </source>
</evidence>
<dbReference type="EMBL" id="CAFZ01000319">
    <property type="protein sequence ID" value="CCA74496.1"/>
    <property type="molecule type" value="Genomic_DNA"/>
</dbReference>
<protein>
    <recommendedName>
        <fullName evidence="2">F-box/LRR-repeat protein 15/At3g58940/PEG3-like LRR domain-containing protein</fullName>
    </recommendedName>
</protein>
<feature type="compositionally biased region" description="Polar residues" evidence="1">
    <location>
        <begin position="25"/>
        <end position="42"/>
    </location>
</feature>
<name>G4TT53_SERID</name>
<dbReference type="Gene3D" id="3.80.10.10">
    <property type="entry name" value="Ribonuclease Inhibitor"/>
    <property type="match status" value="3"/>
</dbReference>
<dbReference type="OMA" id="PIIDACP"/>
<evidence type="ECO:0000256" key="1">
    <source>
        <dbReference type="SAM" id="MobiDB-lite"/>
    </source>
</evidence>
<dbReference type="GO" id="GO:0031146">
    <property type="term" value="P:SCF-dependent proteasomal ubiquitin-dependent protein catabolic process"/>
    <property type="evidence" value="ECO:0007669"/>
    <property type="project" value="TreeGrafter"/>
</dbReference>
<dbReference type="HOGENOM" id="CLU_028914_0_0_1"/>
<dbReference type="SUPFAM" id="SSF52047">
    <property type="entry name" value="RNI-like"/>
    <property type="match status" value="1"/>
</dbReference>
<gene>
    <name evidence="3" type="ORF">PIIN_08448</name>
</gene>
<dbReference type="STRING" id="1109443.G4TT53"/>
<reference evidence="3 4" key="1">
    <citation type="journal article" date="2011" name="PLoS Pathog.">
        <title>Endophytic Life Strategies Decoded by Genome and Transcriptome Analyses of the Mutualistic Root Symbiont Piriformospora indica.</title>
        <authorList>
            <person name="Zuccaro A."/>
            <person name="Lahrmann U."/>
            <person name="Guldener U."/>
            <person name="Langen G."/>
            <person name="Pfiffi S."/>
            <person name="Biedenkopf D."/>
            <person name="Wong P."/>
            <person name="Samans B."/>
            <person name="Grimm C."/>
            <person name="Basiewicz M."/>
            <person name="Murat C."/>
            <person name="Martin F."/>
            <person name="Kogel K.H."/>
        </authorList>
    </citation>
    <scope>NUCLEOTIDE SEQUENCE [LARGE SCALE GENOMIC DNA]</scope>
    <source>
        <strain evidence="3 4">DSM 11827</strain>
    </source>
</reference>
<dbReference type="Pfam" id="PF24758">
    <property type="entry name" value="LRR_At5g56370"/>
    <property type="match status" value="1"/>
</dbReference>
<evidence type="ECO:0000313" key="4">
    <source>
        <dbReference type="Proteomes" id="UP000007148"/>
    </source>
</evidence>
<dbReference type="Proteomes" id="UP000007148">
    <property type="component" value="Unassembled WGS sequence"/>
</dbReference>
<feature type="region of interest" description="Disordered" evidence="1">
    <location>
        <begin position="1"/>
        <end position="42"/>
    </location>
</feature>
<dbReference type="OrthoDB" id="550575at2759"/>
<dbReference type="InParanoid" id="G4TT53"/>
<dbReference type="AlphaFoldDB" id="G4TT53"/>
<keyword evidence="4" id="KW-1185">Reference proteome</keyword>
<feature type="domain" description="F-box/LRR-repeat protein 15/At3g58940/PEG3-like LRR" evidence="2">
    <location>
        <begin position="448"/>
        <end position="508"/>
    </location>
</feature>
<sequence>MSKRRRDDDTGSSSRSKKQKRDPSWDSSNPSSRQGPTSATTASVYSIRKVGANTVPSLPTICLKSFVNDLIHQTSEKNNAKTIFRLKRLPEHLLSKVWSLLVSSWPQHITHAFIMAVFLRGSSIHFPSTLTGVRANTIQELSRMRESLVDLRITGFTFKDKVFATALARLLYLQHLNLRGCRNVSSLTCKVIAGTHKDLLYLNLGETNPTAADIKSIITSCEEIEVLKLSSLEAVTDLALTRLADELPIDEADNSSGPLRRLRSLKLRHTAITGTTVASMLGRLPLLERLDVSFVPLANIPLDITAPLTNMVKLSLSSTPIEARRLLPVLELMPNLQILNIGSLGSHARTAAGFTIGGKQSTSVTGMRTLNDATLYAMTDILQRMSNLESISLAGNSYLGLGKEGAIRHFLRNVGRRLKRLNLSWIPNLRSDDLDGLIQEEGDAQPCSLVKLILTGCNIDDQAAVNIAACPELAFLDLENTKISEDALFDIIDACPKLEWLNLTSCRRVNVQHRRRFFERWKEERILNREGEESS</sequence>
<dbReference type="GO" id="GO:0019005">
    <property type="term" value="C:SCF ubiquitin ligase complex"/>
    <property type="evidence" value="ECO:0007669"/>
    <property type="project" value="TreeGrafter"/>
</dbReference>